<dbReference type="Pfam" id="PF00561">
    <property type="entry name" value="Abhydrolase_1"/>
    <property type="match status" value="1"/>
</dbReference>
<dbReference type="InterPro" id="IPR050266">
    <property type="entry name" value="AB_hydrolase_sf"/>
</dbReference>
<protein>
    <submittedName>
        <fullName evidence="2">Alpha/beta hydrolase</fullName>
    </submittedName>
</protein>
<dbReference type="GO" id="GO:0016020">
    <property type="term" value="C:membrane"/>
    <property type="evidence" value="ECO:0007669"/>
    <property type="project" value="TreeGrafter"/>
</dbReference>
<dbReference type="AlphaFoldDB" id="A0A8J3LBZ4"/>
<dbReference type="EMBL" id="BONI01000075">
    <property type="protein sequence ID" value="GIG09915.1"/>
    <property type="molecule type" value="Genomic_DNA"/>
</dbReference>
<dbReference type="InterPro" id="IPR000073">
    <property type="entry name" value="AB_hydrolase_1"/>
</dbReference>
<dbReference type="PRINTS" id="PR00111">
    <property type="entry name" value="ABHYDROLASE"/>
</dbReference>
<dbReference type="Proteomes" id="UP000630887">
    <property type="component" value="Unassembled WGS sequence"/>
</dbReference>
<sequence>MQTFPSFDGTILAYHTWGEPTAALPPVVLHHGFSTSAAANWKAPGVVDALVGAGRHVIAIDARGHGASEKPHDPARYGEDKMARDLAALFDLLGLAQVDLVGYSMGGVVALLTAAADHRIRRLVTGGIGAGAVEQGGVDRAALPGRALIDGLLTDDPSTITDEKVMGFRLFADASGADRRALAAQAEAGHRTPIALDRITIPTLVLAGTDDWLATRPEVLAAALPDARWKVLAGDHLTVVRNPEFAAAIASFLA</sequence>
<organism evidence="2 3">
    <name type="scientific">Catellatospora coxensis</name>
    <dbReference type="NCBI Taxonomy" id="310354"/>
    <lineage>
        <taxon>Bacteria</taxon>
        <taxon>Bacillati</taxon>
        <taxon>Actinomycetota</taxon>
        <taxon>Actinomycetes</taxon>
        <taxon>Micromonosporales</taxon>
        <taxon>Micromonosporaceae</taxon>
        <taxon>Catellatospora</taxon>
    </lineage>
</organism>
<name>A0A8J3LBZ4_9ACTN</name>
<dbReference type="InterPro" id="IPR029058">
    <property type="entry name" value="AB_hydrolase_fold"/>
</dbReference>
<gene>
    <name evidence="2" type="ORF">Cco03nite_66150</name>
</gene>
<dbReference type="PANTHER" id="PTHR43798">
    <property type="entry name" value="MONOACYLGLYCEROL LIPASE"/>
    <property type="match status" value="1"/>
</dbReference>
<comment type="caution">
    <text evidence="2">The sequence shown here is derived from an EMBL/GenBank/DDBJ whole genome shotgun (WGS) entry which is preliminary data.</text>
</comment>
<dbReference type="RefSeq" id="WP_203697488.1">
    <property type="nucleotide sequence ID" value="NZ_BAAALC010000050.1"/>
</dbReference>
<dbReference type="InterPro" id="IPR020802">
    <property type="entry name" value="TesA-like"/>
</dbReference>
<dbReference type="SMART" id="SM00824">
    <property type="entry name" value="PKS_TE"/>
    <property type="match status" value="1"/>
</dbReference>
<dbReference type="GO" id="GO:0016787">
    <property type="term" value="F:hydrolase activity"/>
    <property type="evidence" value="ECO:0007669"/>
    <property type="project" value="UniProtKB-KW"/>
</dbReference>
<dbReference type="Gene3D" id="3.40.50.1820">
    <property type="entry name" value="alpha/beta hydrolase"/>
    <property type="match status" value="1"/>
</dbReference>
<dbReference type="SUPFAM" id="SSF53474">
    <property type="entry name" value="alpha/beta-Hydrolases"/>
    <property type="match status" value="1"/>
</dbReference>
<dbReference type="PANTHER" id="PTHR43798:SF33">
    <property type="entry name" value="HYDROLASE, PUTATIVE (AFU_ORTHOLOGUE AFUA_2G14860)-RELATED"/>
    <property type="match status" value="1"/>
</dbReference>
<keyword evidence="3" id="KW-1185">Reference proteome</keyword>
<evidence type="ECO:0000259" key="1">
    <source>
        <dbReference type="SMART" id="SM00824"/>
    </source>
</evidence>
<keyword evidence="2" id="KW-0378">Hydrolase</keyword>
<evidence type="ECO:0000313" key="3">
    <source>
        <dbReference type="Proteomes" id="UP000630887"/>
    </source>
</evidence>
<feature type="domain" description="Thioesterase TesA-like" evidence="1">
    <location>
        <begin position="44"/>
        <end position="253"/>
    </location>
</feature>
<proteinExistence type="predicted"/>
<reference evidence="2 3" key="1">
    <citation type="submission" date="2021-01" db="EMBL/GenBank/DDBJ databases">
        <title>Whole genome shotgun sequence of Catellatospora coxensis NBRC 107359.</title>
        <authorList>
            <person name="Komaki H."/>
            <person name="Tamura T."/>
        </authorList>
    </citation>
    <scope>NUCLEOTIDE SEQUENCE [LARGE SCALE GENOMIC DNA]</scope>
    <source>
        <strain evidence="2 3">NBRC 107359</strain>
    </source>
</reference>
<evidence type="ECO:0000313" key="2">
    <source>
        <dbReference type="EMBL" id="GIG09915.1"/>
    </source>
</evidence>
<accession>A0A8J3LBZ4</accession>